<organism evidence="1 2">
    <name type="scientific">Araneus ventricosus</name>
    <name type="common">Orbweaver spider</name>
    <name type="synonym">Epeira ventricosa</name>
    <dbReference type="NCBI Taxonomy" id="182803"/>
    <lineage>
        <taxon>Eukaryota</taxon>
        <taxon>Metazoa</taxon>
        <taxon>Ecdysozoa</taxon>
        <taxon>Arthropoda</taxon>
        <taxon>Chelicerata</taxon>
        <taxon>Arachnida</taxon>
        <taxon>Araneae</taxon>
        <taxon>Araneomorphae</taxon>
        <taxon>Entelegynae</taxon>
        <taxon>Araneoidea</taxon>
        <taxon>Araneidae</taxon>
        <taxon>Araneus</taxon>
    </lineage>
</organism>
<sequence length="109" mass="12561">MTRTTPELAPPLQTFAPYQRKDVWPRRIQGASDPLTRRFFSGIRFRTWNPPGPRSRSCHRGLESVLRTDEFNFTLQSCCPMEASDFGCYPANASHWTRLCQVFRLVPAA</sequence>
<name>A0A4Y2G3Q8_ARAVE</name>
<gene>
    <name evidence="1" type="ORF">AVEN_78886_1</name>
</gene>
<reference evidence="1 2" key="1">
    <citation type="journal article" date="2019" name="Sci. Rep.">
        <title>Orb-weaving spider Araneus ventricosus genome elucidates the spidroin gene catalogue.</title>
        <authorList>
            <person name="Kono N."/>
            <person name="Nakamura H."/>
            <person name="Ohtoshi R."/>
            <person name="Moran D.A.P."/>
            <person name="Shinohara A."/>
            <person name="Yoshida Y."/>
            <person name="Fujiwara M."/>
            <person name="Mori M."/>
            <person name="Tomita M."/>
            <person name="Arakawa K."/>
        </authorList>
    </citation>
    <scope>NUCLEOTIDE SEQUENCE [LARGE SCALE GENOMIC DNA]</scope>
</reference>
<dbReference type="AlphaFoldDB" id="A0A4Y2G3Q8"/>
<evidence type="ECO:0000313" key="1">
    <source>
        <dbReference type="EMBL" id="GBM46494.1"/>
    </source>
</evidence>
<protein>
    <submittedName>
        <fullName evidence="1">Uncharacterized protein</fullName>
    </submittedName>
</protein>
<comment type="caution">
    <text evidence="1">The sequence shown here is derived from an EMBL/GenBank/DDBJ whole genome shotgun (WGS) entry which is preliminary data.</text>
</comment>
<proteinExistence type="predicted"/>
<keyword evidence="2" id="KW-1185">Reference proteome</keyword>
<dbReference type="EMBL" id="BGPR01001139">
    <property type="protein sequence ID" value="GBM46494.1"/>
    <property type="molecule type" value="Genomic_DNA"/>
</dbReference>
<dbReference type="Proteomes" id="UP000499080">
    <property type="component" value="Unassembled WGS sequence"/>
</dbReference>
<evidence type="ECO:0000313" key="2">
    <source>
        <dbReference type="Proteomes" id="UP000499080"/>
    </source>
</evidence>
<accession>A0A4Y2G3Q8</accession>